<organism evidence="12 13">
    <name type="scientific">Porphyra umbilicalis</name>
    <name type="common">Purple laver</name>
    <name type="synonym">Red alga</name>
    <dbReference type="NCBI Taxonomy" id="2786"/>
    <lineage>
        <taxon>Eukaryota</taxon>
        <taxon>Rhodophyta</taxon>
        <taxon>Bangiophyceae</taxon>
        <taxon>Bangiales</taxon>
        <taxon>Bangiaceae</taxon>
        <taxon>Porphyra</taxon>
    </lineage>
</organism>
<dbReference type="SUPFAM" id="SSF81508">
    <property type="entry name" value="Ubiquinone-binding protein QP-C of cytochrome bc1 complex (Ubiquinol-cytochrome c reductase)"/>
    <property type="match status" value="1"/>
</dbReference>
<dbReference type="Proteomes" id="UP000218209">
    <property type="component" value="Unassembled WGS sequence"/>
</dbReference>
<reference evidence="12 13" key="1">
    <citation type="submission" date="2017-03" db="EMBL/GenBank/DDBJ databases">
        <title>WGS assembly of Porphyra umbilicalis.</title>
        <authorList>
            <person name="Brawley S.H."/>
            <person name="Blouin N.A."/>
            <person name="Ficko-Blean E."/>
            <person name="Wheeler G.L."/>
            <person name="Lohr M."/>
            <person name="Goodson H.V."/>
            <person name="Jenkins J.W."/>
            <person name="Blaby-Haas C.E."/>
            <person name="Helliwell K.E."/>
            <person name="Chan C."/>
            <person name="Marriage T."/>
            <person name="Bhattacharya D."/>
            <person name="Klein A.S."/>
            <person name="Badis Y."/>
            <person name="Brodie J."/>
            <person name="Cao Y."/>
            <person name="Collen J."/>
            <person name="Dittami S.M."/>
            <person name="Gachon C.M."/>
            <person name="Green B.R."/>
            <person name="Karpowicz S."/>
            <person name="Kim J.W."/>
            <person name="Kudahl U."/>
            <person name="Lin S."/>
            <person name="Michel G."/>
            <person name="Mittag M."/>
            <person name="Olson B.J."/>
            <person name="Pangilinan J."/>
            <person name="Peng Y."/>
            <person name="Qiu H."/>
            <person name="Shu S."/>
            <person name="Singer J.T."/>
            <person name="Smith A.G."/>
            <person name="Sprecher B.N."/>
            <person name="Wagner V."/>
            <person name="Wang W."/>
            <person name="Wang Z.-Y."/>
            <person name="Yan J."/>
            <person name="Yarish C."/>
            <person name="Zoeuner-Riek S."/>
            <person name="Zhuang Y."/>
            <person name="Zou Y."/>
            <person name="Lindquist E.A."/>
            <person name="Grimwood J."/>
            <person name="Barry K."/>
            <person name="Rokhsar D.S."/>
            <person name="Schmutz J."/>
            <person name="Stiller J.W."/>
            <person name="Grossman A.R."/>
            <person name="Prochnik S.E."/>
        </authorList>
    </citation>
    <scope>NUCLEOTIDE SEQUENCE [LARGE SCALE GENOMIC DNA]</scope>
    <source>
        <strain evidence="12">4086291</strain>
    </source>
</reference>
<evidence type="ECO:0000256" key="7">
    <source>
        <dbReference type="ARBA" id="ARBA00022982"/>
    </source>
</evidence>
<evidence type="ECO:0000313" key="12">
    <source>
        <dbReference type="EMBL" id="OSX69342.1"/>
    </source>
</evidence>
<dbReference type="OrthoDB" id="6683853at2759"/>
<evidence type="ECO:0000256" key="10">
    <source>
        <dbReference type="ARBA" id="ARBA00023136"/>
    </source>
</evidence>
<evidence type="ECO:0000256" key="5">
    <source>
        <dbReference type="ARBA" id="ARBA00022692"/>
    </source>
</evidence>
<dbReference type="EMBL" id="KV919607">
    <property type="protein sequence ID" value="OSX69342.1"/>
    <property type="molecule type" value="Genomic_DNA"/>
</dbReference>
<keyword evidence="10 11" id="KW-0472">Membrane</keyword>
<comment type="similarity">
    <text evidence="2 11">Belongs to the UQCRQ/QCR8 family.</text>
</comment>
<evidence type="ECO:0000256" key="11">
    <source>
        <dbReference type="RuleBase" id="RU368118"/>
    </source>
</evidence>
<evidence type="ECO:0000256" key="6">
    <source>
        <dbReference type="ARBA" id="ARBA00022792"/>
    </source>
</evidence>
<keyword evidence="8 11" id="KW-1133">Transmembrane helix</keyword>
<feature type="transmembrane region" description="Helical" evidence="11">
    <location>
        <begin position="55"/>
        <end position="75"/>
    </location>
</feature>
<dbReference type="AlphaFoldDB" id="A0A1X6NL96"/>
<evidence type="ECO:0000256" key="9">
    <source>
        <dbReference type="ARBA" id="ARBA00023128"/>
    </source>
</evidence>
<keyword evidence="4 11" id="KW-0679">Respiratory chain</keyword>
<keyword evidence="9 11" id="KW-0496">Mitochondrion</keyword>
<comment type="subcellular location">
    <subcellularLocation>
        <location evidence="1 11">Mitochondrion inner membrane</location>
        <topology evidence="1 11">Single-pass membrane protein</topology>
    </subcellularLocation>
</comment>
<gene>
    <name evidence="12" type="ORF">BU14_1604s0002</name>
</gene>
<dbReference type="GO" id="GO:0006122">
    <property type="term" value="P:mitochondrial electron transport, ubiquinol to cytochrome c"/>
    <property type="evidence" value="ECO:0007669"/>
    <property type="project" value="UniProtKB-UniRule"/>
</dbReference>
<evidence type="ECO:0000313" key="13">
    <source>
        <dbReference type="Proteomes" id="UP000218209"/>
    </source>
</evidence>
<protein>
    <recommendedName>
        <fullName evidence="11">Cytochrome b-c1 complex subunit 8</fullName>
    </recommendedName>
    <alternativeName>
        <fullName evidence="11">Complex III subunit 8</fullName>
    </alternativeName>
</protein>
<dbReference type="InterPro" id="IPR036642">
    <property type="entry name" value="Cyt_bc1_su8_sf"/>
</dbReference>
<keyword evidence="6 11" id="KW-0999">Mitochondrion inner membrane</keyword>
<proteinExistence type="inferred from homology"/>
<keyword evidence="7 11" id="KW-0249">Electron transport</keyword>
<evidence type="ECO:0000256" key="2">
    <source>
        <dbReference type="ARBA" id="ARBA00007668"/>
    </source>
</evidence>
<dbReference type="Gene3D" id="1.20.5.210">
    <property type="entry name" value="Cytochrome b-c1 complex subunit 8"/>
    <property type="match status" value="1"/>
</dbReference>
<accession>A0A1X6NL96</accession>
<keyword evidence="13" id="KW-1185">Reference proteome</keyword>
<dbReference type="InterPro" id="IPR004205">
    <property type="entry name" value="Cyt_bc1_su8"/>
</dbReference>
<evidence type="ECO:0000256" key="4">
    <source>
        <dbReference type="ARBA" id="ARBA00022660"/>
    </source>
</evidence>
<dbReference type="GO" id="GO:0005743">
    <property type="term" value="C:mitochondrial inner membrane"/>
    <property type="evidence" value="ECO:0007669"/>
    <property type="project" value="UniProtKB-SubCell"/>
</dbReference>
<evidence type="ECO:0000256" key="8">
    <source>
        <dbReference type="ARBA" id="ARBA00022989"/>
    </source>
</evidence>
<keyword evidence="5 11" id="KW-0812">Transmembrane</keyword>
<dbReference type="GO" id="GO:0045275">
    <property type="term" value="C:respiratory chain complex III"/>
    <property type="evidence" value="ECO:0007669"/>
    <property type="project" value="UniProtKB-UniRule"/>
</dbReference>
<dbReference type="Pfam" id="PF02939">
    <property type="entry name" value="UcrQ"/>
    <property type="match status" value="1"/>
</dbReference>
<keyword evidence="3 11" id="KW-0813">Transport</keyword>
<sequence>MLAATRVAQMAKKMPPKVRGQVERSISPYEQSMFGDLMDVPLLLTKARRKVSDNLLSVTPGILAFVGTVTWGNWYHEKLAREHRY</sequence>
<evidence type="ECO:0000256" key="3">
    <source>
        <dbReference type="ARBA" id="ARBA00022448"/>
    </source>
</evidence>
<evidence type="ECO:0000256" key="1">
    <source>
        <dbReference type="ARBA" id="ARBA00004434"/>
    </source>
</evidence>
<name>A0A1X6NL96_PORUM</name>
<comment type="function">
    <text evidence="11">Component of the ubiquinol-cytochrome c oxidoreductase, a multisubunit transmembrane complex that is part of the mitochondrial electron transport chain which drives oxidative phosphorylation. The complex plays an important role in the uptake of multiple carbon sources present in different host niches.</text>
</comment>